<organism evidence="3 4">
    <name type="scientific">Candidatus Onthocola gallistercoris</name>
    <dbReference type="NCBI Taxonomy" id="2840876"/>
    <lineage>
        <taxon>Bacteria</taxon>
        <taxon>Bacillati</taxon>
        <taxon>Bacillota</taxon>
        <taxon>Bacilli</taxon>
        <taxon>Candidatus Onthocola</taxon>
    </lineage>
</organism>
<dbReference type="EMBL" id="DVLT01000050">
    <property type="protein sequence ID" value="HIU03234.1"/>
    <property type="molecule type" value="Genomic_DNA"/>
</dbReference>
<gene>
    <name evidence="3" type="ORF">IAB63_08290</name>
</gene>
<dbReference type="PANTHER" id="PTHR10885">
    <property type="entry name" value="ISOPENTENYL-DIPHOSPHATE DELTA-ISOMERASE"/>
    <property type="match status" value="1"/>
</dbReference>
<dbReference type="PROSITE" id="PS00893">
    <property type="entry name" value="NUDIX_BOX"/>
    <property type="match status" value="1"/>
</dbReference>
<dbReference type="InterPro" id="IPR015797">
    <property type="entry name" value="NUDIX_hydrolase-like_dom_sf"/>
</dbReference>
<keyword evidence="1" id="KW-0378">Hydrolase</keyword>
<name>A0A9D1HHV4_9FIRM</name>
<dbReference type="GO" id="GO:0009240">
    <property type="term" value="P:isopentenyl diphosphate biosynthetic process"/>
    <property type="evidence" value="ECO:0007669"/>
    <property type="project" value="TreeGrafter"/>
</dbReference>
<dbReference type="PROSITE" id="PS51462">
    <property type="entry name" value="NUDIX"/>
    <property type="match status" value="1"/>
</dbReference>
<dbReference type="Gene3D" id="3.90.79.10">
    <property type="entry name" value="Nucleoside Triphosphate Pyrophosphohydrolase"/>
    <property type="match status" value="1"/>
</dbReference>
<feature type="domain" description="Nudix hydrolase" evidence="2">
    <location>
        <begin position="28"/>
        <end position="174"/>
    </location>
</feature>
<dbReference type="SUPFAM" id="SSF55811">
    <property type="entry name" value="Nudix"/>
    <property type="match status" value="1"/>
</dbReference>
<dbReference type="Pfam" id="PF00293">
    <property type="entry name" value="NUDIX"/>
    <property type="match status" value="1"/>
</dbReference>
<dbReference type="Proteomes" id="UP000824164">
    <property type="component" value="Unassembled WGS sequence"/>
</dbReference>
<accession>A0A9D1HHV4</accession>
<dbReference type="InterPro" id="IPR020084">
    <property type="entry name" value="NUDIX_hydrolase_CS"/>
</dbReference>
<evidence type="ECO:0000313" key="4">
    <source>
        <dbReference type="Proteomes" id="UP000824164"/>
    </source>
</evidence>
<evidence type="ECO:0000313" key="3">
    <source>
        <dbReference type="EMBL" id="HIU03234.1"/>
    </source>
</evidence>
<dbReference type="GO" id="GO:0004452">
    <property type="term" value="F:isopentenyl-diphosphate delta-isomerase activity"/>
    <property type="evidence" value="ECO:0007669"/>
    <property type="project" value="TreeGrafter"/>
</dbReference>
<comment type="caution">
    <text evidence="3">The sequence shown here is derived from an EMBL/GenBank/DDBJ whole genome shotgun (WGS) entry which is preliminary data.</text>
</comment>
<dbReference type="AlphaFoldDB" id="A0A9D1HHV4"/>
<evidence type="ECO:0000256" key="1">
    <source>
        <dbReference type="ARBA" id="ARBA00022801"/>
    </source>
</evidence>
<dbReference type="InterPro" id="IPR000086">
    <property type="entry name" value="NUDIX_hydrolase_dom"/>
</dbReference>
<dbReference type="CDD" id="cd04692">
    <property type="entry name" value="NUDIX_Hydrolase"/>
    <property type="match status" value="1"/>
</dbReference>
<dbReference type="GO" id="GO:0005737">
    <property type="term" value="C:cytoplasm"/>
    <property type="evidence" value="ECO:0007669"/>
    <property type="project" value="TreeGrafter"/>
</dbReference>
<sequence>MEYFELLDEDGKKTGQVKEREAVHRDGDLHGGSHMWIVRDICPDGDFTVLLQKRSPHKDSFPGCLDISSAGHVAEGETFLSTAIRELEEELGICVTPDQLHFLFQDRTGGKYMFHGKLFWNEEIHHVYLVDPSVCLEGLRCQKEEIETVVWQKASLVADALSHDDPDYCIDPEEFTRLMQCVAEYGRKKHGL</sequence>
<reference evidence="3" key="2">
    <citation type="journal article" date="2021" name="PeerJ">
        <title>Extensive microbial diversity within the chicken gut microbiome revealed by metagenomics and culture.</title>
        <authorList>
            <person name="Gilroy R."/>
            <person name="Ravi A."/>
            <person name="Getino M."/>
            <person name="Pursley I."/>
            <person name="Horton D.L."/>
            <person name="Alikhan N.F."/>
            <person name="Baker D."/>
            <person name="Gharbi K."/>
            <person name="Hall N."/>
            <person name="Watson M."/>
            <person name="Adriaenssens E.M."/>
            <person name="Foster-Nyarko E."/>
            <person name="Jarju S."/>
            <person name="Secka A."/>
            <person name="Antonio M."/>
            <person name="Oren A."/>
            <person name="Chaudhuri R.R."/>
            <person name="La Ragione R."/>
            <person name="Hildebrand F."/>
            <person name="Pallen M.J."/>
        </authorList>
    </citation>
    <scope>NUCLEOTIDE SEQUENCE</scope>
    <source>
        <strain evidence="3">CHK187-14744</strain>
    </source>
</reference>
<dbReference type="PANTHER" id="PTHR10885:SF20">
    <property type="entry name" value="NUDIX HYDROLASE DOMAIN-CONTAINING PROTEIN"/>
    <property type="match status" value="1"/>
</dbReference>
<dbReference type="GO" id="GO:0016787">
    <property type="term" value="F:hydrolase activity"/>
    <property type="evidence" value="ECO:0007669"/>
    <property type="project" value="UniProtKB-KW"/>
</dbReference>
<proteinExistence type="predicted"/>
<evidence type="ECO:0000259" key="2">
    <source>
        <dbReference type="PROSITE" id="PS51462"/>
    </source>
</evidence>
<reference evidence="3" key="1">
    <citation type="submission" date="2020-10" db="EMBL/GenBank/DDBJ databases">
        <authorList>
            <person name="Gilroy R."/>
        </authorList>
    </citation>
    <scope>NUCLEOTIDE SEQUENCE</scope>
    <source>
        <strain evidence="3">CHK187-14744</strain>
    </source>
</reference>
<protein>
    <submittedName>
        <fullName evidence="3">NUDIX domain-containing protein</fullName>
    </submittedName>
</protein>